<reference evidence="1 2" key="1">
    <citation type="journal article" date="2021" name="Elife">
        <title>Chloroplast acquisition without the gene transfer in kleptoplastic sea slugs, Plakobranchus ocellatus.</title>
        <authorList>
            <person name="Maeda T."/>
            <person name="Takahashi S."/>
            <person name="Yoshida T."/>
            <person name="Shimamura S."/>
            <person name="Takaki Y."/>
            <person name="Nagai Y."/>
            <person name="Toyoda A."/>
            <person name="Suzuki Y."/>
            <person name="Arimoto A."/>
            <person name="Ishii H."/>
            <person name="Satoh N."/>
            <person name="Nishiyama T."/>
            <person name="Hasebe M."/>
            <person name="Maruyama T."/>
            <person name="Minagawa J."/>
            <person name="Obokata J."/>
            <person name="Shigenobu S."/>
        </authorList>
    </citation>
    <scope>NUCLEOTIDE SEQUENCE [LARGE SCALE GENOMIC DNA]</scope>
</reference>
<evidence type="ECO:0000313" key="2">
    <source>
        <dbReference type="Proteomes" id="UP000735302"/>
    </source>
</evidence>
<protein>
    <submittedName>
        <fullName evidence="1">Uncharacterized protein</fullName>
    </submittedName>
</protein>
<accession>A0AAV3Z9Z5</accession>
<comment type="caution">
    <text evidence="1">The sequence shown here is derived from an EMBL/GenBank/DDBJ whole genome shotgun (WGS) entry which is preliminary data.</text>
</comment>
<keyword evidence="2" id="KW-1185">Reference proteome</keyword>
<evidence type="ECO:0000313" key="1">
    <source>
        <dbReference type="EMBL" id="GFN91359.1"/>
    </source>
</evidence>
<dbReference type="Proteomes" id="UP000735302">
    <property type="component" value="Unassembled WGS sequence"/>
</dbReference>
<organism evidence="1 2">
    <name type="scientific">Plakobranchus ocellatus</name>
    <dbReference type="NCBI Taxonomy" id="259542"/>
    <lineage>
        <taxon>Eukaryota</taxon>
        <taxon>Metazoa</taxon>
        <taxon>Spiralia</taxon>
        <taxon>Lophotrochozoa</taxon>
        <taxon>Mollusca</taxon>
        <taxon>Gastropoda</taxon>
        <taxon>Heterobranchia</taxon>
        <taxon>Euthyneura</taxon>
        <taxon>Panpulmonata</taxon>
        <taxon>Sacoglossa</taxon>
        <taxon>Placobranchoidea</taxon>
        <taxon>Plakobranchidae</taxon>
        <taxon>Plakobranchus</taxon>
    </lineage>
</organism>
<proteinExistence type="predicted"/>
<gene>
    <name evidence="1" type="ORF">PoB_001786500</name>
</gene>
<dbReference type="EMBL" id="BLXT01002131">
    <property type="protein sequence ID" value="GFN91359.1"/>
    <property type="molecule type" value="Genomic_DNA"/>
</dbReference>
<dbReference type="AlphaFoldDB" id="A0AAV3Z9Z5"/>
<name>A0AAV3Z9Z5_9GAST</name>
<sequence>MQIRKQPREESLKEYRIDTVAMMILHRYPILWFGAQTVLPGSRQSLWKAGLLVIPDGLDTVRDIPASARYCAWGEKVRHAEEKMGRDNISEWTGVIKAE</sequence>